<feature type="transmembrane region" description="Helical" evidence="4">
    <location>
        <begin position="684"/>
        <end position="703"/>
    </location>
</feature>
<protein>
    <submittedName>
        <fullName evidence="6">CG4753</fullName>
    </submittedName>
</protein>
<keyword evidence="7" id="KW-1185">Reference proteome</keyword>
<dbReference type="InterPro" id="IPR032098">
    <property type="entry name" value="Acyltransf_C"/>
</dbReference>
<dbReference type="PANTHER" id="PTHR10983:SF24">
    <property type="entry name" value="1-ACYLGLYCEROL-3-PHOSPHATE O-ACYLTRANSFERASE 3, ISOFORM E-RELATED"/>
    <property type="match status" value="1"/>
</dbReference>
<gene>
    <name evidence="6" type="ORF">Dbus_chr3Lg1142</name>
</gene>
<dbReference type="SUPFAM" id="SSF69593">
    <property type="entry name" value="Glycerol-3-phosphate (1)-acyltransferase"/>
    <property type="match status" value="2"/>
</dbReference>
<dbReference type="InterPro" id="IPR002123">
    <property type="entry name" value="Plipid/glycerol_acylTrfase"/>
</dbReference>
<dbReference type="Proteomes" id="UP000494163">
    <property type="component" value="Chromosome 3L"/>
</dbReference>
<evidence type="ECO:0000256" key="1">
    <source>
        <dbReference type="ARBA" id="ARBA00008655"/>
    </source>
</evidence>
<reference evidence="6 7" key="1">
    <citation type="submission" date="2015-08" db="EMBL/GenBank/DDBJ databases">
        <title>Ancestral chromatin configuration constrains chromatin evolution on differentiating sex chromosomes in Drosophila.</title>
        <authorList>
            <person name="Zhou Q."/>
            <person name="Bachtrog D."/>
        </authorList>
    </citation>
    <scope>NUCLEOTIDE SEQUENCE [LARGE SCALE GENOMIC DNA]</scope>
    <source>
        <tissue evidence="6">Whole larvae</tissue>
    </source>
</reference>
<evidence type="ECO:0000256" key="2">
    <source>
        <dbReference type="ARBA" id="ARBA00022679"/>
    </source>
</evidence>
<keyword evidence="3" id="KW-0012">Acyltransferase</keyword>
<dbReference type="Pfam" id="PF01553">
    <property type="entry name" value="Acyltransferase"/>
    <property type="match status" value="2"/>
</dbReference>
<evidence type="ECO:0000256" key="4">
    <source>
        <dbReference type="SAM" id="Phobius"/>
    </source>
</evidence>
<keyword evidence="4" id="KW-0472">Membrane</keyword>
<evidence type="ECO:0000313" key="7">
    <source>
        <dbReference type="Proteomes" id="UP000494163"/>
    </source>
</evidence>
<dbReference type="PANTHER" id="PTHR10983">
    <property type="entry name" value="1-ACYLGLYCEROL-3-PHOSPHATE ACYLTRANSFERASE-RELATED"/>
    <property type="match status" value="1"/>
</dbReference>
<dbReference type="Pfam" id="PF16076">
    <property type="entry name" value="Acyltransf_C"/>
    <property type="match status" value="2"/>
</dbReference>
<comment type="similarity">
    <text evidence="1">Belongs to the 1-acyl-sn-glycerol-3-phosphate acyltransferase family.</text>
</comment>
<feature type="transmembrane region" description="Helical" evidence="4">
    <location>
        <begin position="344"/>
        <end position="364"/>
    </location>
</feature>
<name>A0A0M4EJ36_DROBS</name>
<proteinExistence type="inferred from homology"/>
<feature type="domain" description="Phospholipid/glycerol acyltransferase" evidence="5">
    <location>
        <begin position="92"/>
        <end position="214"/>
    </location>
</feature>
<dbReference type="CDD" id="cd07990">
    <property type="entry name" value="LPLAT_LCLAT1-like"/>
    <property type="match status" value="2"/>
</dbReference>
<keyword evidence="2" id="KW-0808">Transferase</keyword>
<evidence type="ECO:0000259" key="5">
    <source>
        <dbReference type="SMART" id="SM00563"/>
    </source>
</evidence>
<dbReference type="OrthoDB" id="189226at2759"/>
<dbReference type="GO" id="GO:0003841">
    <property type="term" value="F:1-acylglycerol-3-phosphate O-acyltransferase activity"/>
    <property type="evidence" value="ECO:0007669"/>
    <property type="project" value="TreeGrafter"/>
</dbReference>
<dbReference type="STRING" id="30019.A0A0M4EJ36"/>
<feature type="transmembrane region" description="Helical" evidence="4">
    <location>
        <begin position="51"/>
        <end position="70"/>
    </location>
</feature>
<feature type="transmembrane region" description="Helical" evidence="4">
    <location>
        <begin position="709"/>
        <end position="728"/>
    </location>
</feature>
<feature type="domain" description="Phospholipid/glycerol acyltransferase" evidence="5">
    <location>
        <begin position="457"/>
        <end position="579"/>
    </location>
</feature>
<keyword evidence="4" id="KW-0812">Transmembrane</keyword>
<keyword evidence="4" id="KW-1133">Transmembrane helix</keyword>
<sequence length="753" mass="86339">MVRLEDVKKMTICHMCIAITFFTCGFFCFLAQLILLITIKPFNPQLFRKLTYYPLYGFYSQLIAAAEWYGGSRLRVYMDPEDEKKFIGKEHGLMIMNHTYEIDWLMGWMILDKYGLLGSAKAFAKKALRYLPVVGWAWWLAEFVFLNRDFEKDKAVIAKQLKIAYSYPNPTWVLLNAEGTRFTDAKHEASVKFAQEKGMTVLKHHLIPRTKGFTTSMPYLRDGCPAIYDLSLVFKRDAKVRPNLIAILSGQAVQAHMFVRRIPMNKVPKDEKAAAAWMQQLYVEKDRIIDSFHQTGSFFKTSGFKEVPCKVMEPRIHTLICFAAGLMVSVGSIVYYLISSLLAANWFGLIAALFVLGVSAATKFKMITLEELKKLRLIHLCVAITFFTSGLTINFTQLLLHVLLKPFNKHLFRKLMYYLCYSLYSQLVFIADWYAGCRMRVYMDAEDFKKYAGKEHVLLIMNHKYEIDWLAGWQICDKVGVLGNCKAYAKKAIRYVPCIGWAWWLAEFVFLNRDYDKDKEIIANQLKIVFSYPDPTWLLLNAEGTRFTPSKHEASVKFAQERGMTVLKHHLIPRTKGFTASLPSLRGICPVIYDINLAFKQDEKVPPTMHSLLNGKSVEPYMLMRRIPLERVPDDEKEAAAWLQQLFVEKDRIIDSFHETGSFFEKSGVEEVPYTVTEPRLSSLVNFFGWATYSMSLVAYYLISSLLAANWTGLIIALSVLGTFYWLMGSAIKSTQISKGSSYGAKTAKASTN</sequence>
<feature type="transmembrane region" description="Helical" evidence="4">
    <location>
        <begin position="319"/>
        <end position="338"/>
    </location>
</feature>
<dbReference type="EMBL" id="CP012525">
    <property type="protein sequence ID" value="ALC43976.1"/>
    <property type="molecule type" value="Genomic_DNA"/>
</dbReference>
<dbReference type="AlphaFoldDB" id="A0A0M4EJ36"/>
<dbReference type="OMA" id="GNWIGFI"/>
<feature type="transmembrane region" description="Helical" evidence="4">
    <location>
        <begin position="376"/>
        <end position="395"/>
    </location>
</feature>
<organism evidence="6 7">
    <name type="scientific">Drosophila busckii</name>
    <name type="common">Fruit fly</name>
    <dbReference type="NCBI Taxonomy" id="30019"/>
    <lineage>
        <taxon>Eukaryota</taxon>
        <taxon>Metazoa</taxon>
        <taxon>Ecdysozoa</taxon>
        <taxon>Arthropoda</taxon>
        <taxon>Hexapoda</taxon>
        <taxon>Insecta</taxon>
        <taxon>Pterygota</taxon>
        <taxon>Neoptera</taxon>
        <taxon>Endopterygota</taxon>
        <taxon>Diptera</taxon>
        <taxon>Brachycera</taxon>
        <taxon>Muscomorpha</taxon>
        <taxon>Ephydroidea</taxon>
        <taxon>Drosophilidae</taxon>
        <taxon>Drosophila</taxon>
    </lineage>
</organism>
<dbReference type="GO" id="GO:0012505">
    <property type="term" value="C:endomembrane system"/>
    <property type="evidence" value="ECO:0007669"/>
    <property type="project" value="TreeGrafter"/>
</dbReference>
<feature type="transmembrane region" description="Helical" evidence="4">
    <location>
        <begin position="12"/>
        <end position="39"/>
    </location>
</feature>
<evidence type="ECO:0000256" key="3">
    <source>
        <dbReference type="ARBA" id="ARBA00023315"/>
    </source>
</evidence>
<feature type="transmembrane region" description="Helical" evidence="4">
    <location>
        <begin position="415"/>
        <end position="435"/>
    </location>
</feature>
<evidence type="ECO:0000313" key="6">
    <source>
        <dbReference type="EMBL" id="ALC43976.1"/>
    </source>
</evidence>
<accession>A0A0M4EJ36</accession>
<dbReference type="SMART" id="SM00563">
    <property type="entry name" value="PlsC"/>
    <property type="match status" value="2"/>
</dbReference>